<dbReference type="GO" id="GO:0016020">
    <property type="term" value="C:membrane"/>
    <property type="evidence" value="ECO:0007669"/>
    <property type="project" value="UniProtKB-SubCell"/>
</dbReference>
<dbReference type="STRING" id="1314781.A0A165IHP6"/>
<feature type="transmembrane region" description="Helical" evidence="4">
    <location>
        <begin position="133"/>
        <end position="150"/>
    </location>
</feature>
<reference evidence="5 6" key="1">
    <citation type="journal article" date="2016" name="Mol. Biol. Evol.">
        <title>Comparative Genomics of Early-Diverging Mushroom-Forming Fungi Provides Insights into the Origins of Lignocellulose Decay Capabilities.</title>
        <authorList>
            <person name="Nagy L.G."/>
            <person name="Riley R."/>
            <person name="Tritt A."/>
            <person name="Adam C."/>
            <person name="Daum C."/>
            <person name="Floudas D."/>
            <person name="Sun H."/>
            <person name="Yadav J.S."/>
            <person name="Pangilinan J."/>
            <person name="Larsson K.H."/>
            <person name="Matsuura K."/>
            <person name="Barry K."/>
            <person name="Labutti K."/>
            <person name="Kuo R."/>
            <person name="Ohm R.A."/>
            <person name="Bhattacharya S.S."/>
            <person name="Shirouzu T."/>
            <person name="Yoshinaga Y."/>
            <person name="Martin F.M."/>
            <person name="Grigoriev I.V."/>
            <person name="Hibbett D.S."/>
        </authorList>
    </citation>
    <scope>NUCLEOTIDE SEQUENCE [LARGE SCALE GENOMIC DNA]</scope>
    <source>
        <strain evidence="5 6">HHB12029</strain>
    </source>
</reference>
<comment type="subcellular location">
    <subcellularLocation>
        <location evidence="4">Membrane</location>
        <topology evidence="4">Multi-pass membrane protein</topology>
    </subcellularLocation>
</comment>
<dbReference type="PANTHER" id="PTHR12483:SF115">
    <property type="entry name" value="COPPER TRANSPORT PROTEIN"/>
    <property type="match status" value="1"/>
</dbReference>
<accession>A0A165IHP6</accession>
<name>A0A165IHP6_EXIGL</name>
<keyword evidence="4" id="KW-0187">Copper transport</keyword>
<dbReference type="FunCoup" id="A0A165IHP6">
    <property type="interactions" value="171"/>
</dbReference>
<dbReference type="GO" id="GO:0005375">
    <property type="term" value="F:copper ion transmembrane transporter activity"/>
    <property type="evidence" value="ECO:0007669"/>
    <property type="project" value="UniProtKB-UniRule"/>
</dbReference>
<comment type="similarity">
    <text evidence="4">Belongs to the copper transporter (Ctr) (TC 1.A.56) family. SLC31A subfamily.</text>
</comment>
<keyword evidence="1 4" id="KW-0812">Transmembrane</keyword>
<dbReference type="Pfam" id="PF04145">
    <property type="entry name" value="Ctr"/>
    <property type="match status" value="1"/>
</dbReference>
<proteinExistence type="inferred from homology"/>
<gene>
    <name evidence="5" type="ORF">EXIGLDRAFT_835716</name>
</gene>
<keyword evidence="6" id="KW-1185">Reference proteome</keyword>
<evidence type="ECO:0000313" key="6">
    <source>
        <dbReference type="Proteomes" id="UP000077266"/>
    </source>
</evidence>
<feature type="transmembrane region" description="Helical" evidence="4">
    <location>
        <begin position="156"/>
        <end position="172"/>
    </location>
</feature>
<keyword evidence="4" id="KW-0813">Transport</keyword>
<keyword evidence="2 4" id="KW-1133">Transmembrane helix</keyword>
<evidence type="ECO:0000256" key="3">
    <source>
        <dbReference type="ARBA" id="ARBA00023136"/>
    </source>
</evidence>
<dbReference type="Proteomes" id="UP000077266">
    <property type="component" value="Unassembled WGS sequence"/>
</dbReference>
<dbReference type="InParanoid" id="A0A165IHP6"/>
<protein>
    <recommendedName>
        <fullName evidence="4">Copper transport protein</fullName>
    </recommendedName>
</protein>
<evidence type="ECO:0000256" key="1">
    <source>
        <dbReference type="ARBA" id="ARBA00022692"/>
    </source>
</evidence>
<dbReference type="EMBL" id="KV425990">
    <property type="protein sequence ID" value="KZV93416.1"/>
    <property type="molecule type" value="Genomic_DNA"/>
</dbReference>
<dbReference type="PANTHER" id="PTHR12483">
    <property type="entry name" value="SOLUTE CARRIER FAMILY 31 COPPER TRANSPORTERS"/>
    <property type="match status" value="1"/>
</dbReference>
<dbReference type="AlphaFoldDB" id="A0A165IHP6"/>
<evidence type="ECO:0000256" key="4">
    <source>
        <dbReference type="RuleBase" id="RU367022"/>
    </source>
</evidence>
<dbReference type="InterPro" id="IPR007274">
    <property type="entry name" value="Cop_transporter"/>
</dbReference>
<evidence type="ECO:0000256" key="2">
    <source>
        <dbReference type="ARBA" id="ARBA00022989"/>
    </source>
</evidence>
<sequence>MDHSHHHHHDHSAAAAAADALIPGRCSMNMLWNTQIIDTCIVFREWHIRSQTGFLFALVVITGLGVLYEYLRIVQANYDRKVAVKLAVAKGKTVAPPSIHLNSEEAPLLSGSSPSLQSRSLSKVPSTQRITRALLYGSSVFLSFFLMLVFMTYNAYLIGAVVVGAALGHYVFGAEMDADAVLAAGGVAGKGASCH</sequence>
<feature type="transmembrane region" description="Helical" evidence="4">
    <location>
        <begin position="53"/>
        <end position="71"/>
    </location>
</feature>
<evidence type="ECO:0000313" key="5">
    <source>
        <dbReference type="EMBL" id="KZV93416.1"/>
    </source>
</evidence>
<dbReference type="OrthoDB" id="161814at2759"/>
<organism evidence="5 6">
    <name type="scientific">Exidia glandulosa HHB12029</name>
    <dbReference type="NCBI Taxonomy" id="1314781"/>
    <lineage>
        <taxon>Eukaryota</taxon>
        <taxon>Fungi</taxon>
        <taxon>Dikarya</taxon>
        <taxon>Basidiomycota</taxon>
        <taxon>Agaricomycotina</taxon>
        <taxon>Agaricomycetes</taxon>
        <taxon>Auriculariales</taxon>
        <taxon>Exidiaceae</taxon>
        <taxon>Exidia</taxon>
    </lineage>
</organism>
<keyword evidence="4" id="KW-0186">Copper</keyword>
<keyword evidence="4" id="KW-0406">Ion transport</keyword>
<keyword evidence="3 4" id="KW-0472">Membrane</keyword>